<gene>
    <name evidence="4" type="ORF">OD750_020435</name>
</gene>
<dbReference type="Pfam" id="PF01494">
    <property type="entry name" value="FAD_binding_3"/>
    <property type="match status" value="2"/>
</dbReference>
<dbReference type="SUPFAM" id="SSF51905">
    <property type="entry name" value="FAD/NAD(P)-binding domain"/>
    <property type="match status" value="1"/>
</dbReference>
<dbReference type="Gene3D" id="3.50.50.60">
    <property type="entry name" value="FAD/NAD(P)-binding domain"/>
    <property type="match status" value="1"/>
</dbReference>
<name>A0A9X3YP79_9GAMM</name>
<keyword evidence="1" id="KW-0560">Oxidoreductase</keyword>
<dbReference type="PANTHER" id="PTHR13789:SF309">
    <property type="entry name" value="PUTATIVE (AFU_ORTHOLOGUE AFUA_6G14510)-RELATED"/>
    <property type="match status" value="1"/>
</dbReference>
<dbReference type="GO" id="GO:0004497">
    <property type="term" value="F:monooxygenase activity"/>
    <property type="evidence" value="ECO:0007669"/>
    <property type="project" value="UniProtKB-KW"/>
</dbReference>
<sequence length="416" mass="45269">MERLLDIAIVGYGTAGQAVARFLRRQGHRLDIFERAPQPGPVGAGLLLQPTGLGVLGELGLADAAVACGEPIARLFGVTPSGRRVIDMHYAGLDPAWFGLGIQRGALFEILRDAELAPNLHCGATIVAIDHAARELRDERGARHGPYDLVLVAGGAASTLRPPELVRRDRPYPWGALWCLCADPERQWRGELLQRYAKASRMAGILPVGRLPGQGDTERRVSLFWSLPSNRLAPTLERGLDALSDEIGGYWPQIRPLLDTLVDVREFAPAHYRDAVLRRFAQGRVAWLGDAAHAMSPQLGQGANMALCDAYGLAQALERERDVDAALGRYDRERRSHVGIYQFLSRWMTPLFQSDLDWAAALRDTLFGPLGRAPLMRGEMLKVLAGVKAGLFRRVPVSSTACVAGAAQSPLDSGAT</sequence>
<evidence type="ECO:0000256" key="1">
    <source>
        <dbReference type="ARBA" id="ARBA00023002"/>
    </source>
</evidence>
<keyword evidence="5" id="KW-1185">Reference proteome</keyword>
<proteinExistence type="predicted"/>
<feature type="domain" description="FAD-binding" evidence="3">
    <location>
        <begin position="259"/>
        <end position="337"/>
    </location>
</feature>
<dbReference type="GO" id="GO:0071949">
    <property type="term" value="F:FAD binding"/>
    <property type="evidence" value="ECO:0007669"/>
    <property type="project" value="InterPro"/>
</dbReference>
<evidence type="ECO:0000259" key="3">
    <source>
        <dbReference type="Pfam" id="PF01494"/>
    </source>
</evidence>
<comment type="caution">
    <text evidence="4">The sequence shown here is derived from an EMBL/GenBank/DDBJ whole genome shotgun (WGS) entry which is preliminary data.</text>
</comment>
<organism evidence="4 5">
    <name type="scientific">Tahibacter soli</name>
    <dbReference type="NCBI Taxonomy" id="2983605"/>
    <lineage>
        <taxon>Bacteria</taxon>
        <taxon>Pseudomonadati</taxon>
        <taxon>Pseudomonadota</taxon>
        <taxon>Gammaproteobacteria</taxon>
        <taxon>Lysobacterales</taxon>
        <taxon>Rhodanobacteraceae</taxon>
        <taxon>Tahibacter</taxon>
    </lineage>
</organism>
<accession>A0A9X3YP79</accession>
<dbReference type="AlphaFoldDB" id="A0A9X3YP79"/>
<dbReference type="EMBL" id="JAOVZO020000019">
    <property type="protein sequence ID" value="MDC8014920.1"/>
    <property type="molecule type" value="Genomic_DNA"/>
</dbReference>
<evidence type="ECO:0000256" key="2">
    <source>
        <dbReference type="ARBA" id="ARBA00023033"/>
    </source>
</evidence>
<keyword evidence="2" id="KW-0503">Monooxygenase</keyword>
<dbReference type="InterPro" id="IPR036188">
    <property type="entry name" value="FAD/NAD-bd_sf"/>
</dbReference>
<reference evidence="4" key="1">
    <citation type="submission" date="2023-02" db="EMBL/GenBank/DDBJ databases">
        <title>Tahibacter soli sp. nov. isolated from soil.</title>
        <authorList>
            <person name="Baek J.H."/>
            <person name="Lee J.K."/>
            <person name="Choi D.G."/>
            <person name="Jeon C.O."/>
        </authorList>
    </citation>
    <scope>NUCLEOTIDE SEQUENCE</scope>
    <source>
        <strain evidence="4">BL</strain>
    </source>
</reference>
<dbReference type="PANTHER" id="PTHR13789">
    <property type="entry name" value="MONOOXYGENASE"/>
    <property type="match status" value="1"/>
</dbReference>
<dbReference type="Proteomes" id="UP001139971">
    <property type="component" value="Unassembled WGS sequence"/>
</dbReference>
<protein>
    <submittedName>
        <fullName evidence="4">NAD(P)/FAD-dependent oxidoreductase</fullName>
    </submittedName>
</protein>
<dbReference type="RefSeq" id="WP_263540842.1">
    <property type="nucleotide sequence ID" value="NZ_JAOVZO020000019.1"/>
</dbReference>
<dbReference type="PRINTS" id="PR00420">
    <property type="entry name" value="RNGMNOXGNASE"/>
</dbReference>
<feature type="domain" description="FAD-binding" evidence="3">
    <location>
        <begin position="6"/>
        <end position="89"/>
    </location>
</feature>
<dbReference type="InterPro" id="IPR002938">
    <property type="entry name" value="FAD-bd"/>
</dbReference>
<evidence type="ECO:0000313" key="5">
    <source>
        <dbReference type="Proteomes" id="UP001139971"/>
    </source>
</evidence>
<evidence type="ECO:0000313" key="4">
    <source>
        <dbReference type="EMBL" id="MDC8014920.1"/>
    </source>
</evidence>
<dbReference type="InterPro" id="IPR050493">
    <property type="entry name" value="FAD-dep_Monooxygenase_BioMet"/>
</dbReference>